<sequence>MTAGNPDTGSRDAADDRELGPVDYIVVEWAGKQPTGEALPYLMDLVDRGIVRIIDIAFVTKGADGTVAEIEISELGVEFAIFDGASTSILDHADIAEAASVLEPGSSAAVLVWENLWAAPFATAVRNNGGRLVASGRIPVEALLETLDAVEES</sequence>
<evidence type="ECO:0008006" key="3">
    <source>
        <dbReference type="Google" id="ProtNLM"/>
    </source>
</evidence>
<organism evidence="1 2">
    <name type="scientific">Gordonia westfalica</name>
    <dbReference type="NCBI Taxonomy" id="158898"/>
    <lineage>
        <taxon>Bacteria</taxon>
        <taxon>Bacillati</taxon>
        <taxon>Actinomycetota</taxon>
        <taxon>Actinomycetes</taxon>
        <taxon>Mycobacteriales</taxon>
        <taxon>Gordoniaceae</taxon>
        <taxon>Gordonia</taxon>
    </lineage>
</organism>
<dbReference type="InterPro" id="IPR046288">
    <property type="entry name" value="DUF6325"/>
</dbReference>
<proteinExistence type="predicted"/>
<name>A0A1H2J145_9ACTN</name>
<dbReference type="Proteomes" id="UP000183180">
    <property type="component" value="Unassembled WGS sequence"/>
</dbReference>
<protein>
    <recommendedName>
        <fullName evidence="3">DUF1269 domain-containing protein</fullName>
    </recommendedName>
</protein>
<dbReference type="EMBL" id="FNLM01000034">
    <property type="protein sequence ID" value="SDU49885.1"/>
    <property type="molecule type" value="Genomic_DNA"/>
</dbReference>
<gene>
    <name evidence="1" type="ORF">SAMN04488548_1341610</name>
</gene>
<dbReference type="AlphaFoldDB" id="A0A1H2J145"/>
<evidence type="ECO:0000313" key="1">
    <source>
        <dbReference type="EMBL" id="SDU49885.1"/>
    </source>
</evidence>
<dbReference type="Pfam" id="PF19850">
    <property type="entry name" value="DUF6325"/>
    <property type="match status" value="1"/>
</dbReference>
<accession>A0A1H2J145</accession>
<reference evidence="1 2" key="1">
    <citation type="submission" date="2016-10" db="EMBL/GenBank/DDBJ databases">
        <authorList>
            <person name="de Groot N.N."/>
        </authorList>
    </citation>
    <scope>NUCLEOTIDE SEQUENCE [LARGE SCALE GENOMIC DNA]</scope>
    <source>
        <strain evidence="1 2">DSM 44215</strain>
    </source>
</reference>
<evidence type="ECO:0000313" key="2">
    <source>
        <dbReference type="Proteomes" id="UP000183180"/>
    </source>
</evidence>
<dbReference type="RefSeq" id="WP_074849980.1">
    <property type="nucleotide sequence ID" value="NZ_FNLM01000034.1"/>
</dbReference>
<dbReference type="OrthoDB" id="1779644at2"/>
<dbReference type="STRING" id="158898.SAMN04488548_1341610"/>